<comment type="similarity">
    <text evidence="1">Belongs to the initiator RepB protein family.</text>
</comment>
<feature type="domain" description="Initiator Rep protein WH1" evidence="2">
    <location>
        <begin position="46"/>
        <end position="205"/>
    </location>
</feature>
<dbReference type="Pfam" id="PF01051">
    <property type="entry name" value="Rep3_N"/>
    <property type="match status" value="1"/>
</dbReference>
<accession>A0AAJ4A532</accession>
<proteinExistence type="inferred from homology"/>
<dbReference type="EMBL" id="CP041166">
    <property type="protein sequence ID" value="QFR44055.1"/>
    <property type="molecule type" value="Genomic_DNA"/>
</dbReference>
<organism evidence="3 4">
    <name type="scientific">Sulfurimonas xiamenensis</name>
    <dbReference type="NCBI Taxonomy" id="2590021"/>
    <lineage>
        <taxon>Bacteria</taxon>
        <taxon>Pseudomonadati</taxon>
        <taxon>Campylobacterota</taxon>
        <taxon>Epsilonproteobacteria</taxon>
        <taxon>Campylobacterales</taxon>
        <taxon>Sulfurimonadaceae</taxon>
        <taxon>Sulfurimonas</taxon>
    </lineage>
</organism>
<gene>
    <name evidence="3" type="ORF">FJR47_09050</name>
</gene>
<evidence type="ECO:0000256" key="1">
    <source>
        <dbReference type="ARBA" id="ARBA00038283"/>
    </source>
</evidence>
<protein>
    <submittedName>
        <fullName evidence="3">Replication initiation protein</fullName>
    </submittedName>
</protein>
<dbReference type="AlphaFoldDB" id="A0AAJ4A532"/>
<reference evidence="4" key="1">
    <citation type="submission" date="2019-06" db="EMBL/GenBank/DDBJ databases">
        <title>Sulfurimonas gotlandica sp. nov., a chemoautotrophic and psychrotolerant epsilonproteobacterium isolated from a pelagic redoxcline, and an emended description of the genus Sulfurimonas.</title>
        <authorList>
            <person name="Wang S."/>
            <person name="Jiang L."/>
            <person name="Shao Z."/>
        </authorList>
    </citation>
    <scope>NUCLEOTIDE SEQUENCE [LARGE SCALE GENOMIC DNA]</scope>
    <source>
        <strain evidence="4">1-1N</strain>
    </source>
</reference>
<evidence type="ECO:0000313" key="3">
    <source>
        <dbReference type="EMBL" id="QFR44055.1"/>
    </source>
</evidence>
<name>A0AAJ4A532_9BACT</name>
<sequence length="333" mass="38736">MSKIQSIIKDIIKTDKKQTKSLSKINENYTVPVVYNDIPIEEKTFHKSNRIIKGKTNIKISKHTHNLGNFLYREMNIRMKKNNNVLDDNEITIPLSSMKKELKITTDSYEKIIKKSMEELKDGTIELEYYTDKQGRSFDYVVMSLISGFDKERLSNGEVIYNIEVSKKMIKFLNENSGGNYTLIPSKYTAILQGIKQIKLYEYCKQYVGFRGGKIPPLTLDKLNVIFQSNYQYLSKAKEQITKSLKNINTKTDITIAFIQTDNKKVIELLVVENERGTKDRQQLKKRKEMLEKSKGNGVYKFKNTEEENDIINNLLGENNEKYIELSKGFLNE</sequence>
<dbReference type="KEGG" id="suln:FJR47_09050"/>
<dbReference type="Gene3D" id="1.10.10.10">
    <property type="entry name" value="Winged helix-like DNA-binding domain superfamily/Winged helix DNA-binding domain"/>
    <property type="match status" value="2"/>
</dbReference>
<evidence type="ECO:0000313" key="4">
    <source>
        <dbReference type="Proteomes" id="UP000326061"/>
    </source>
</evidence>
<evidence type="ECO:0000259" key="2">
    <source>
        <dbReference type="Pfam" id="PF01051"/>
    </source>
</evidence>
<dbReference type="RefSeq" id="WP_152300115.1">
    <property type="nucleotide sequence ID" value="NZ_CP041166.1"/>
</dbReference>
<dbReference type="Proteomes" id="UP000326061">
    <property type="component" value="Chromosome"/>
</dbReference>
<keyword evidence="4" id="KW-1185">Reference proteome</keyword>
<dbReference type="GO" id="GO:0006270">
    <property type="term" value="P:DNA replication initiation"/>
    <property type="evidence" value="ECO:0007669"/>
    <property type="project" value="InterPro"/>
</dbReference>
<dbReference type="InterPro" id="IPR036388">
    <property type="entry name" value="WH-like_DNA-bd_sf"/>
</dbReference>
<dbReference type="GO" id="GO:0003887">
    <property type="term" value="F:DNA-directed DNA polymerase activity"/>
    <property type="evidence" value="ECO:0007669"/>
    <property type="project" value="InterPro"/>
</dbReference>
<dbReference type="InterPro" id="IPR000525">
    <property type="entry name" value="Initiator_Rep_WH1"/>
</dbReference>